<keyword evidence="4" id="KW-1185">Reference proteome</keyword>
<dbReference type="CDD" id="cd00143">
    <property type="entry name" value="PP2Cc"/>
    <property type="match status" value="1"/>
</dbReference>
<feature type="region of interest" description="Disordered" evidence="1">
    <location>
        <begin position="1"/>
        <end position="25"/>
    </location>
</feature>
<dbReference type="Gene3D" id="3.60.40.10">
    <property type="entry name" value="PPM-type phosphatase domain"/>
    <property type="match status" value="1"/>
</dbReference>
<dbReference type="SMART" id="SM00332">
    <property type="entry name" value="PP2Cc"/>
    <property type="match status" value="1"/>
</dbReference>
<evidence type="ECO:0000313" key="3">
    <source>
        <dbReference type="EMBL" id="SHL09468.1"/>
    </source>
</evidence>
<dbReference type="SMART" id="SM00331">
    <property type="entry name" value="PP2C_SIG"/>
    <property type="match status" value="1"/>
</dbReference>
<organism evidence="3 4">
    <name type="scientific">Roseovarius pacificus</name>
    <dbReference type="NCBI Taxonomy" id="337701"/>
    <lineage>
        <taxon>Bacteria</taxon>
        <taxon>Pseudomonadati</taxon>
        <taxon>Pseudomonadota</taxon>
        <taxon>Alphaproteobacteria</taxon>
        <taxon>Rhodobacterales</taxon>
        <taxon>Roseobacteraceae</taxon>
        <taxon>Roseovarius</taxon>
    </lineage>
</organism>
<dbReference type="InterPro" id="IPR036457">
    <property type="entry name" value="PPM-type-like_dom_sf"/>
</dbReference>
<dbReference type="STRING" id="337701.SAMN05444398_101569"/>
<evidence type="ECO:0000256" key="1">
    <source>
        <dbReference type="SAM" id="MobiDB-lite"/>
    </source>
</evidence>
<sequence>MAGPMTQTADLTYETSMSIDQGRRDRQEDAVVSDFQAGFPCGFVVLADGMGGHAAGDVASKIVVTEVFSELKLQSGDPELLEPQIGDILRRAAECANECVGLYASTRANVAGMGATLVASVFIEDRLYWVSVGDSPLYLFRDGVLTRLNENHALESQIDFLVNNGIMGYEEALNYPDPSCLTSVLIGDDIPQMDCRSMPLRIRHDDILIVASDGLQFLDDAQIEGVLRFSRKRSADDISAALMREIHKLDDPDQDNVSFCVIKAVQEGAKMSEPPAEAVTHSSMHQAGNKTITILAKVSRSGAGTA</sequence>
<dbReference type="Proteomes" id="UP000183974">
    <property type="component" value="Unassembled WGS sequence"/>
</dbReference>
<dbReference type="SUPFAM" id="SSF81606">
    <property type="entry name" value="PP2C-like"/>
    <property type="match status" value="1"/>
</dbReference>
<evidence type="ECO:0000259" key="2">
    <source>
        <dbReference type="PROSITE" id="PS51746"/>
    </source>
</evidence>
<feature type="compositionally biased region" description="Polar residues" evidence="1">
    <location>
        <begin position="1"/>
        <end position="19"/>
    </location>
</feature>
<protein>
    <submittedName>
        <fullName evidence="3">Serine/threonine protein phosphatase PrpC</fullName>
    </submittedName>
</protein>
<proteinExistence type="predicted"/>
<accession>A0A1M6XUB0</accession>
<dbReference type="AlphaFoldDB" id="A0A1M6XUB0"/>
<evidence type="ECO:0000313" key="4">
    <source>
        <dbReference type="Proteomes" id="UP000183974"/>
    </source>
</evidence>
<dbReference type="PROSITE" id="PS51746">
    <property type="entry name" value="PPM_2"/>
    <property type="match status" value="1"/>
</dbReference>
<dbReference type="Pfam" id="PF13672">
    <property type="entry name" value="PP2C_2"/>
    <property type="match status" value="1"/>
</dbReference>
<dbReference type="InterPro" id="IPR001932">
    <property type="entry name" value="PPM-type_phosphatase-like_dom"/>
</dbReference>
<feature type="domain" description="PPM-type phosphatase" evidence="2">
    <location>
        <begin position="14"/>
        <end position="245"/>
    </location>
</feature>
<reference evidence="3 4" key="1">
    <citation type="submission" date="2016-11" db="EMBL/GenBank/DDBJ databases">
        <authorList>
            <person name="Jaros S."/>
            <person name="Januszkiewicz K."/>
            <person name="Wedrychowicz H."/>
        </authorList>
    </citation>
    <scope>NUCLEOTIDE SEQUENCE [LARGE SCALE GENOMIC DNA]</scope>
    <source>
        <strain evidence="3 4">DSM 29589</strain>
    </source>
</reference>
<gene>
    <name evidence="3" type="ORF">SAMN05444398_101569</name>
</gene>
<name>A0A1M6XUB0_9RHOB</name>
<dbReference type="EMBL" id="FRBR01000001">
    <property type="protein sequence ID" value="SHL09468.1"/>
    <property type="molecule type" value="Genomic_DNA"/>
</dbReference>